<evidence type="ECO:0000256" key="4">
    <source>
        <dbReference type="ARBA" id="ARBA00022807"/>
    </source>
</evidence>
<dbReference type="PROSITE" id="PS51272">
    <property type="entry name" value="SLH"/>
    <property type="match status" value="1"/>
</dbReference>
<dbReference type="EMBL" id="CP021422">
    <property type="protein sequence ID" value="ASB39710.1"/>
    <property type="molecule type" value="Genomic_DNA"/>
</dbReference>
<evidence type="ECO:0000259" key="5">
    <source>
        <dbReference type="PROSITE" id="PS51272"/>
    </source>
</evidence>
<keyword evidence="8" id="KW-1185">Reference proteome</keyword>
<feature type="domain" description="SLH" evidence="5">
    <location>
        <begin position="409"/>
        <end position="472"/>
    </location>
</feature>
<reference evidence="8" key="2">
    <citation type="submission" date="2017-05" db="EMBL/GenBank/DDBJ databases">
        <title>Improved OligoMM genomes.</title>
        <authorList>
            <person name="Garzetti D."/>
        </authorList>
    </citation>
    <scope>NUCLEOTIDE SEQUENCE [LARGE SCALE GENOMIC DNA]</scope>
    <source>
        <strain evidence="8">KB18</strain>
    </source>
</reference>
<evidence type="ECO:0000313" key="7">
    <source>
        <dbReference type="EMBL" id="QQR29003.1"/>
    </source>
</evidence>
<evidence type="ECO:0000313" key="8">
    <source>
        <dbReference type="Proteomes" id="UP000196710"/>
    </source>
</evidence>
<dbReference type="EMBL" id="CP065321">
    <property type="protein sequence ID" value="QQR29003.1"/>
    <property type="molecule type" value="Genomic_DNA"/>
</dbReference>
<reference evidence="6" key="1">
    <citation type="journal article" date="2017" name="Genome Announc.">
        <title>High-Quality Whole-Genome Sequences of the Oligo-Mouse-Microbiota Bacterial Community.</title>
        <authorList>
            <person name="Garzetti D."/>
            <person name="Brugiroux S."/>
            <person name="Bunk B."/>
            <person name="Pukall R."/>
            <person name="McCoy K.D."/>
            <person name="Macpherson A.J."/>
            <person name="Stecher B."/>
        </authorList>
    </citation>
    <scope>NUCLEOTIDE SEQUENCE</scope>
    <source>
        <strain evidence="6">KB18</strain>
    </source>
</reference>
<dbReference type="GO" id="GO:0006508">
    <property type="term" value="P:proteolysis"/>
    <property type="evidence" value="ECO:0007669"/>
    <property type="project" value="UniProtKB-KW"/>
</dbReference>
<keyword evidence="3" id="KW-0378">Hydrolase</keyword>
<protein>
    <submittedName>
        <fullName evidence="7">S-layer homology domain-containing protein</fullName>
    </submittedName>
</protein>
<dbReference type="InterPro" id="IPR000064">
    <property type="entry name" value="NLP_P60_dom"/>
</dbReference>
<reference evidence="7 9" key="3">
    <citation type="submission" date="2020-11" db="EMBL/GenBank/DDBJ databases">
        <title>Closed and high quality bacterial genomes of the OMM12 community.</title>
        <authorList>
            <person name="Marbouty M."/>
            <person name="Lamy-Besnier Q."/>
            <person name="Debarbieux L."/>
            <person name="Koszul R."/>
        </authorList>
    </citation>
    <scope>NUCLEOTIDE SEQUENCE [LARGE SCALE GENOMIC DNA]</scope>
    <source>
        <strain evidence="7 9">KB18</strain>
    </source>
</reference>
<keyword evidence="2" id="KW-0677">Repeat</keyword>
<dbReference type="KEGG" id="amur:ADH66_02985"/>
<evidence type="ECO:0000313" key="6">
    <source>
        <dbReference type="EMBL" id="ASB39710.1"/>
    </source>
</evidence>
<evidence type="ECO:0000256" key="2">
    <source>
        <dbReference type="ARBA" id="ARBA00022737"/>
    </source>
</evidence>
<keyword evidence="1" id="KW-0645">Protease</keyword>
<dbReference type="RefSeq" id="WP_066535850.1">
    <property type="nucleotide sequence ID" value="NZ_CP021422.1"/>
</dbReference>
<dbReference type="InterPro" id="IPR001119">
    <property type="entry name" value="SLH_dom"/>
</dbReference>
<dbReference type="Pfam" id="PF00877">
    <property type="entry name" value="NLPC_P60"/>
    <property type="match status" value="1"/>
</dbReference>
<dbReference type="Gene3D" id="3.90.1720.10">
    <property type="entry name" value="endopeptidase domain like (from Nostoc punctiforme)"/>
    <property type="match status" value="1"/>
</dbReference>
<dbReference type="Gene3D" id="2.30.30.40">
    <property type="entry name" value="SH3 Domains"/>
    <property type="match status" value="1"/>
</dbReference>
<accession>A0A1Z2XMP9</accession>
<dbReference type="Proteomes" id="UP000196710">
    <property type="component" value="Chromosome"/>
</dbReference>
<organism evidence="7 9">
    <name type="scientific">Acutalibacter muris</name>
    <dbReference type="NCBI Taxonomy" id="1796620"/>
    <lineage>
        <taxon>Bacteria</taxon>
        <taxon>Bacillati</taxon>
        <taxon>Bacillota</taxon>
        <taxon>Clostridia</taxon>
        <taxon>Eubacteriales</taxon>
        <taxon>Acutalibacteraceae</taxon>
        <taxon>Acutalibacter</taxon>
    </lineage>
</organism>
<dbReference type="Pfam" id="PF00395">
    <property type="entry name" value="SLH"/>
    <property type="match status" value="3"/>
</dbReference>
<sequence length="596" mass="63620">MLHSPSDHKKRSLGLLLAALIAVLGLPLWSLGAKAASVPTSLGLALQGITAHKEGWIYVYGGKGGMVNGVRATDCAGLLYSYYSDCGVSGCAGGATSQVRQNTIFSGSLQQGLPRIHGLALTNSEPGGYAHIGIYIGGGESCDNSMEGINMVRATVEERHWDGWHLFDLGTKYPKDGWYEFDGKMVHYTSYEYDVDTEIDGYIIGNDGFACLEDGEAAPVDEGLLSNTWVPASEVAGYLESQGWSGSDDPDDVPFDYNATVSAANVNLRSEPNTSSRVVAMLSKDTKLLAGTAVEGQQVTVRGKKYSMWYPVSTASGKNGYISEAYVELHLSAPVITFDGEGVCMTASGSPEDIYYTTDYTEPKLEDGALSLSTTPYVSPVCQVSCTYKAAVIKNGVVGPVTTATVMSNGAIFTDFQYKDWFAANVDQAVALGLFSGNGNGKFNPRGSITRIQFIIVLANMSGEDMDGYTLDKGTFTDASPSAYYARHLAWAVDNGLVVPGGKLSPNQVLPREEMCVLLDKYLTNILGITEVNASPVEEFDDDASISGSAKEAVYKMRALGIVTGVGGNRFDPLGTSQRGAACRVAVLFHNMFLET</sequence>
<keyword evidence="4" id="KW-0788">Thiol protease</keyword>
<evidence type="ECO:0000256" key="1">
    <source>
        <dbReference type="ARBA" id="ARBA00022670"/>
    </source>
</evidence>
<dbReference type="GO" id="GO:0008234">
    <property type="term" value="F:cysteine-type peptidase activity"/>
    <property type="evidence" value="ECO:0007669"/>
    <property type="project" value="UniProtKB-KW"/>
</dbReference>
<name>A0A1Z2XMP9_9FIRM</name>
<evidence type="ECO:0000313" key="9">
    <source>
        <dbReference type="Proteomes" id="UP000596035"/>
    </source>
</evidence>
<gene>
    <name evidence="6" type="ORF">ADH66_02985</name>
    <name evidence="7" type="ORF">I5Q82_13035</name>
</gene>
<proteinExistence type="predicted"/>
<evidence type="ECO:0000256" key="3">
    <source>
        <dbReference type="ARBA" id="ARBA00022801"/>
    </source>
</evidence>
<dbReference type="AlphaFoldDB" id="A0A1Z2XMP9"/>
<dbReference type="Proteomes" id="UP000596035">
    <property type="component" value="Chromosome"/>
</dbReference>